<evidence type="ECO:0000256" key="1">
    <source>
        <dbReference type="ARBA" id="ARBA00004571"/>
    </source>
</evidence>
<dbReference type="Proteomes" id="UP000590740">
    <property type="component" value="Unassembled WGS sequence"/>
</dbReference>
<keyword evidence="7 16" id="KW-0732">Signal</keyword>
<dbReference type="InterPro" id="IPR039426">
    <property type="entry name" value="TonB-dep_rcpt-like"/>
</dbReference>
<dbReference type="SUPFAM" id="SSF56935">
    <property type="entry name" value="Porins"/>
    <property type="match status" value="1"/>
</dbReference>
<evidence type="ECO:0000256" key="15">
    <source>
        <dbReference type="RuleBase" id="RU003357"/>
    </source>
</evidence>
<keyword evidence="8" id="KW-0408">Iron</keyword>
<evidence type="ECO:0000256" key="8">
    <source>
        <dbReference type="ARBA" id="ARBA00023004"/>
    </source>
</evidence>
<dbReference type="PROSITE" id="PS52016">
    <property type="entry name" value="TONB_DEPENDENT_REC_3"/>
    <property type="match status" value="1"/>
</dbReference>
<dbReference type="GO" id="GO:0038023">
    <property type="term" value="F:signaling receptor activity"/>
    <property type="evidence" value="ECO:0007669"/>
    <property type="project" value="InterPro"/>
</dbReference>
<evidence type="ECO:0000256" key="6">
    <source>
        <dbReference type="ARBA" id="ARBA00022692"/>
    </source>
</evidence>
<evidence type="ECO:0000313" key="19">
    <source>
        <dbReference type="EMBL" id="MBB5034644.1"/>
    </source>
</evidence>
<comment type="subcellular location">
    <subcellularLocation>
        <location evidence="1 14">Cell outer membrane</location>
        <topology evidence="1 14">Multi-pass membrane protein</topology>
    </subcellularLocation>
</comment>
<evidence type="ECO:0000259" key="18">
    <source>
        <dbReference type="Pfam" id="PF07715"/>
    </source>
</evidence>
<dbReference type="RefSeq" id="WP_184342650.1">
    <property type="nucleotide sequence ID" value="NZ_JACHIG010000010.1"/>
</dbReference>
<keyword evidence="6 14" id="KW-0812">Transmembrane</keyword>
<keyword evidence="9" id="KW-0406">Ion transport</keyword>
<dbReference type="InterPro" id="IPR000531">
    <property type="entry name" value="Beta-barrel_TonB"/>
</dbReference>
<keyword evidence="12 19" id="KW-0675">Receptor</keyword>
<feature type="domain" description="TonB-dependent receptor plug" evidence="18">
    <location>
        <begin position="93"/>
        <end position="188"/>
    </location>
</feature>
<evidence type="ECO:0000256" key="11">
    <source>
        <dbReference type="ARBA" id="ARBA00023136"/>
    </source>
</evidence>
<dbReference type="InterPro" id="IPR010105">
    <property type="entry name" value="TonB_sidphr_rcpt"/>
</dbReference>
<dbReference type="Gene3D" id="2.170.130.10">
    <property type="entry name" value="TonB-dependent receptor, plug domain"/>
    <property type="match status" value="1"/>
</dbReference>
<evidence type="ECO:0000256" key="16">
    <source>
        <dbReference type="SAM" id="SignalP"/>
    </source>
</evidence>
<protein>
    <submittedName>
        <fullName evidence="19">Iron complex outermembrane receptor protein</fullName>
    </submittedName>
</protein>
<evidence type="ECO:0000256" key="14">
    <source>
        <dbReference type="PROSITE-ProRule" id="PRU01360"/>
    </source>
</evidence>
<dbReference type="Pfam" id="PF00593">
    <property type="entry name" value="TonB_dep_Rec_b-barrel"/>
    <property type="match status" value="1"/>
</dbReference>
<name>A0A7W7YEJ4_9BACT</name>
<accession>A0A7W7YEJ4</accession>
<evidence type="ECO:0000259" key="17">
    <source>
        <dbReference type="Pfam" id="PF00593"/>
    </source>
</evidence>
<keyword evidence="3 14" id="KW-0813">Transport</keyword>
<dbReference type="InterPro" id="IPR012910">
    <property type="entry name" value="Plug_dom"/>
</dbReference>
<keyword evidence="20" id="KW-1185">Reference proteome</keyword>
<evidence type="ECO:0000256" key="5">
    <source>
        <dbReference type="ARBA" id="ARBA00022496"/>
    </source>
</evidence>
<proteinExistence type="inferred from homology"/>
<dbReference type="PANTHER" id="PTHR32552:SF68">
    <property type="entry name" value="FERRICHROME OUTER MEMBRANE TRANSPORTER_PHAGE RECEPTOR"/>
    <property type="match status" value="1"/>
</dbReference>
<feature type="signal peptide" evidence="16">
    <location>
        <begin position="1"/>
        <end position="34"/>
    </location>
</feature>
<dbReference type="PROSITE" id="PS51318">
    <property type="entry name" value="TAT"/>
    <property type="match status" value="1"/>
</dbReference>
<comment type="similarity">
    <text evidence="2 14 15">Belongs to the TonB-dependent receptor family.</text>
</comment>
<feature type="chain" id="PRO_5031441202" evidence="16">
    <location>
        <begin position="35"/>
        <end position="727"/>
    </location>
</feature>
<keyword evidence="10 15" id="KW-0798">TonB box</keyword>
<dbReference type="GO" id="GO:0015344">
    <property type="term" value="F:siderophore uptake transmembrane transporter activity"/>
    <property type="evidence" value="ECO:0007669"/>
    <property type="project" value="TreeGrafter"/>
</dbReference>
<keyword evidence="5" id="KW-0410">Iron transport</keyword>
<evidence type="ECO:0000256" key="2">
    <source>
        <dbReference type="ARBA" id="ARBA00009810"/>
    </source>
</evidence>
<evidence type="ECO:0000256" key="7">
    <source>
        <dbReference type="ARBA" id="ARBA00022729"/>
    </source>
</evidence>
<organism evidence="19 20">
    <name type="scientific">Prosthecobacter vanneervenii</name>
    <dbReference type="NCBI Taxonomy" id="48466"/>
    <lineage>
        <taxon>Bacteria</taxon>
        <taxon>Pseudomonadati</taxon>
        <taxon>Verrucomicrobiota</taxon>
        <taxon>Verrucomicrobiia</taxon>
        <taxon>Verrucomicrobiales</taxon>
        <taxon>Verrucomicrobiaceae</taxon>
        <taxon>Prosthecobacter</taxon>
    </lineage>
</organism>
<gene>
    <name evidence="19" type="ORF">HNQ65_004249</name>
</gene>
<dbReference type="InterPro" id="IPR006311">
    <property type="entry name" value="TAT_signal"/>
</dbReference>
<dbReference type="Gene3D" id="2.40.170.20">
    <property type="entry name" value="TonB-dependent receptor, beta-barrel domain"/>
    <property type="match status" value="1"/>
</dbReference>
<feature type="domain" description="TonB-dependent receptor-like beta-barrel" evidence="17">
    <location>
        <begin position="266"/>
        <end position="695"/>
    </location>
</feature>
<comment type="caution">
    <text evidence="19">The sequence shown here is derived from an EMBL/GenBank/DDBJ whole genome shotgun (WGS) entry which is preliminary data.</text>
</comment>
<evidence type="ECO:0000313" key="20">
    <source>
        <dbReference type="Proteomes" id="UP000590740"/>
    </source>
</evidence>
<dbReference type="InterPro" id="IPR036942">
    <property type="entry name" value="Beta-barrel_TonB_sf"/>
</dbReference>
<evidence type="ECO:0000256" key="3">
    <source>
        <dbReference type="ARBA" id="ARBA00022448"/>
    </source>
</evidence>
<dbReference type="PANTHER" id="PTHR32552">
    <property type="entry name" value="FERRICHROME IRON RECEPTOR-RELATED"/>
    <property type="match status" value="1"/>
</dbReference>
<dbReference type="CDD" id="cd01347">
    <property type="entry name" value="ligand_gated_channel"/>
    <property type="match status" value="1"/>
</dbReference>
<dbReference type="GO" id="GO:0009279">
    <property type="term" value="C:cell outer membrane"/>
    <property type="evidence" value="ECO:0007669"/>
    <property type="project" value="UniProtKB-SubCell"/>
</dbReference>
<reference evidence="19 20" key="1">
    <citation type="submission" date="2020-08" db="EMBL/GenBank/DDBJ databases">
        <title>Genomic Encyclopedia of Type Strains, Phase IV (KMG-IV): sequencing the most valuable type-strain genomes for metagenomic binning, comparative biology and taxonomic classification.</title>
        <authorList>
            <person name="Goeker M."/>
        </authorList>
    </citation>
    <scope>NUCLEOTIDE SEQUENCE [LARGE SCALE GENOMIC DNA]</scope>
    <source>
        <strain evidence="19 20">DSM 12252</strain>
    </source>
</reference>
<evidence type="ECO:0000256" key="10">
    <source>
        <dbReference type="ARBA" id="ARBA00023077"/>
    </source>
</evidence>
<keyword evidence="11 14" id="KW-0472">Membrane</keyword>
<dbReference type="EMBL" id="JACHIG010000010">
    <property type="protein sequence ID" value="MBB5034644.1"/>
    <property type="molecule type" value="Genomic_DNA"/>
</dbReference>
<dbReference type="AlphaFoldDB" id="A0A7W7YEJ4"/>
<evidence type="ECO:0000256" key="4">
    <source>
        <dbReference type="ARBA" id="ARBA00022452"/>
    </source>
</evidence>
<keyword evidence="4 14" id="KW-1134">Transmembrane beta strand</keyword>
<sequence>MSDFFFLPRISRAGLLTAAALFAATSAFSQSAPAAPAAPRVKAKTQVPAKPAATAADLARQESKELPEILITAQTDPYLAPYANTTTRSEIPLRQLPQSAQVITRALMNNQLSQHPGDVVKNFSGVVGNDWREMNNIQYFIRGFQSAPYLDSFQLYYPGPASETLINTERVEVVKGPTGTMFGGAAGGPLGGLLNFVSKRPEKEAHYMVGMSAGTWGSYGNIWDVNQPLDDKGRILFRITGDVRDTRDVNAYIKGHLTSFFPTLAISLSDDTTLTLRGRYSDRSMTDYSGLPGAGTVSPGGFTFGRYDIFRAEGQPASSSKTRSLNAELKHSFNSDWNVILEASFIDMNFDQFSVFPTFFGAPFGSLYPVDSGTLLQNMHSFAFNARVNGKFETGALKHSLTTGMDFDQTTDNGVLLVNPFIGILDMSNPAYPAWAGGGLPFADQHNDYQTIAGFVQDQVTFAEKFHLMGSLRYSQLKVHDVDNAAFIDSRLNEHRLTSRAGASVDVTSWMTAFAGWGQGFQAPVGVPIAGAKKVISGEQMEAGLKFELSKTLQGSLAWFRNERTNVPVSTGLLSVQSGVQRAYGIEADLIWKPLAGFTVLMNYAWQDARIVSDTTLPTGARLPRIPEHTGRVAVRYDHSEGMLRGFGIGMGVTMGTSRAGNSANTFSTPAYATVDAQLSYTRGPATVSVGIQNLFDTRYYQPQAFLGGSVAPNAPFNVFCQATVRF</sequence>
<dbReference type="GO" id="GO:0015891">
    <property type="term" value="P:siderophore transport"/>
    <property type="evidence" value="ECO:0007669"/>
    <property type="project" value="InterPro"/>
</dbReference>
<evidence type="ECO:0000256" key="13">
    <source>
        <dbReference type="ARBA" id="ARBA00023237"/>
    </source>
</evidence>
<dbReference type="NCBIfam" id="TIGR01783">
    <property type="entry name" value="TonB-siderophor"/>
    <property type="match status" value="1"/>
</dbReference>
<evidence type="ECO:0000256" key="9">
    <source>
        <dbReference type="ARBA" id="ARBA00023065"/>
    </source>
</evidence>
<dbReference type="InterPro" id="IPR037066">
    <property type="entry name" value="Plug_dom_sf"/>
</dbReference>
<keyword evidence="13 14" id="KW-0998">Cell outer membrane</keyword>
<evidence type="ECO:0000256" key="12">
    <source>
        <dbReference type="ARBA" id="ARBA00023170"/>
    </source>
</evidence>
<dbReference type="Pfam" id="PF07715">
    <property type="entry name" value="Plug"/>
    <property type="match status" value="1"/>
</dbReference>